<keyword evidence="8" id="KW-0479">Metal-binding</keyword>
<dbReference type="GO" id="GO:0004519">
    <property type="term" value="F:endonuclease activity"/>
    <property type="evidence" value="ECO:0007669"/>
    <property type="project" value="UniProtKB-KW"/>
</dbReference>
<dbReference type="SMART" id="SM00343">
    <property type="entry name" value="ZnF_C2HC"/>
    <property type="match status" value="1"/>
</dbReference>
<name>A0A9N9DAD1_9GLOM</name>
<dbReference type="GO" id="GO:0003964">
    <property type="term" value="F:RNA-directed DNA polymerase activity"/>
    <property type="evidence" value="ECO:0007669"/>
    <property type="project" value="UniProtKB-KW"/>
</dbReference>
<feature type="coiled-coil region" evidence="9">
    <location>
        <begin position="64"/>
        <end position="98"/>
    </location>
</feature>
<dbReference type="PANTHER" id="PTHR37984">
    <property type="entry name" value="PROTEIN CBG26694"/>
    <property type="match status" value="1"/>
</dbReference>
<dbReference type="InterPro" id="IPR012337">
    <property type="entry name" value="RNaseH-like_sf"/>
</dbReference>
<dbReference type="Gene3D" id="3.30.70.270">
    <property type="match status" value="2"/>
</dbReference>
<dbReference type="Gene3D" id="1.10.340.70">
    <property type="match status" value="1"/>
</dbReference>
<dbReference type="SUPFAM" id="SSF57756">
    <property type="entry name" value="Retrovirus zinc finger-like domains"/>
    <property type="match status" value="1"/>
</dbReference>
<keyword evidence="8" id="KW-0862">Zinc</keyword>
<keyword evidence="4" id="KW-0540">Nuclease</keyword>
<evidence type="ECO:0000256" key="4">
    <source>
        <dbReference type="ARBA" id="ARBA00022722"/>
    </source>
</evidence>
<dbReference type="EC" id="2.7.7.49" evidence="1"/>
<keyword evidence="5" id="KW-0255">Endonuclease</keyword>
<dbReference type="Gene3D" id="4.10.60.10">
    <property type="entry name" value="Zinc finger, CCHC-type"/>
    <property type="match status" value="1"/>
</dbReference>
<feature type="region of interest" description="Disordered" evidence="10">
    <location>
        <begin position="1561"/>
        <end position="1582"/>
    </location>
</feature>
<keyword evidence="7" id="KW-0695">RNA-directed DNA polymerase</keyword>
<dbReference type="InterPro" id="IPR036397">
    <property type="entry name" value="RNaseH_sf"/>
</dbReference>
<keyword evidence="6" id="KW-0378">Hydrolase</keyword>
<reference evidence="13" key="1">
    <citation type="submission" date="2021-06" db="EMBL/GenBank/DDBJ databases">
        <authorList>
            <person name="Kallberg Y."/>
            <person name="Tangrot J."/>
            <person name="Rosling A."/>
        </authorList>
    </citation>
    <scope>NUCLEOTIDE SEQUENCE</scope>
    <source>
        <strain evidence="13">FL130A</strain>
    </source>
</reference>
<comment type="caution">
    <text evidence="13">The sequence shown here is derived from an EMBL/GenBank/DDBJ whole genome shotgun (WGS) entry which is preliminary data.</text>
</comment>
<dbReference type="OrthoDB" id="2275801at2759"/>
<dbReference type="Gene3D" id="3.30.420.10">
    <property type="entry name" value="Ribonuclease H-like superfamily/Ribonuclease H"/>
    <property type="match status" value="1"/>
</dbReference>
<dbReference type="Pfam" id="PF03732">
    <property type="entry name" value="Retrotrans_gag"/>
    <property type="match status" value="1"/>
</dbReference>
<dbReference type="GO" id="GO:0003676">
    <property type="term" value="F:nucleic acid binding"/>
    <property type="evidence" value="ECO:0007669"/>
    <property type="project" value="InterPro"/>
</dbReference>
<keyword evidence="3" id="KW-0548">Nucleotidyltransferase</keyword>
<keyword evidence="8" id="KW-0863">Zinc-finger</keyword>
<evidence type="ECO:0000256" key="2">
    <source>
        <dbReference type="ARBA" id="ARBA00022679"/>
    </source>
</evidence>
<keyword evidence="14" id="KW-1185">Reference proteome</keyword>
<dbReference type="Pfam" id="PF00078">
    <property type="entry name" value="RVT_1"/>
    <property type="match status" value="1"/>
</dbReference>
<evidence type="ECO:0000259" key="11">
    <source>
        <dbReference type="PROSITE" id="PS50158"/>
    </source>
</evidence>
<dbReference type="Proteomes" id="UP000789508">
    <property type="component" value="Unassembled WGS sequence"/>
</dbReference>
<dbReference type="GO" id="GO:0008270">
    <property type="term" value="F:zinc ion binding"/>
    <property type="evidence" value="ECO:0007669"/>
    <property type="project" value="UniProtKB-KW"/>
</dbReference>
<dbReference type="PANTHER" id="PTHR37984:SF5">
    <property type="entry name" value="PROTEIN NYNRIN-LIKE"/>
    <property type="match status" value="1"/>
</dbReference>
<dbReference type="CDD" id="cd01647">
    <property type="entry name" value="RT_LTR"/>
    <property type="match status" value="1"/>
</dbReference>
<dbReference type="FunFam" id="3.30.70.270:FF:000020">
    <property type="entry name" value="Transposon Tf2-6 polyprotein-like Protein"/>
    <property type="match status" value="1"/>
</dbReference>
<dbReference type="GO" id="GO:0005634">
    <property type="term" value="C:nucleus"/>
    <property type="evidence" value="ECO:0007669"/>
    <property type="project" value="UniProtKB-ARBA"/>
</dbReference>
<evidence type="ECO:0000256" key="5">
    <source>
        <dbReference type="ARBA" id="ARBA00022759"/>
    </source>
</evidence>
<dbReference type="Pfam" id="PF17921">
    <property type="entry name" value="Integrase_H2C2"/>
    <property type="match status" value="1"/>
</dbReference>
<dbReference type="SUPFAM" id="SSF53098">
    <property type="entry name" value="Ribonuclease H-like"/>
    <property type="match status" value="1"/>
</dbReference>
<evidence type="ECO:0000256" key="3">
    <source>
        <dbReference type="ARBA" id="ARBA00022695"/>
    </source>
</evidence>
<evidence type="ECO:0000313" key="13">
    <source>
        <dbReference type="EMBL" id="CAG8628461.1"/>
    </source>
</evidence>
<evidence type="ECO:0000256" key="1">
    <source>
        <dbReference type="ARBA" id="ARBA00012493"/>
    </source>
</evidence>
<feature type="domain" description="CCHC-type" evidence="11">
    <location>
        <begin position="222"/>
        <end position="237"/>
    </location>
</feature>
<dbReference type="InterPro" id="IPR043128">
    <property type="entry name" value="Rev_trsase/Diguanyl_cyclase"/>
</dbReference>
<evidence type="ECO:0000256" key="7">
    <source>
        <dbReference type="ARBA" id="ARBA00022918"/>
    </source>
</evidence>
<dbReference type="InterPro" id="IPR041373">
    <property type="entry name" value="RT_RNaseH"/>
</dbReference>
<dbReference type="Gene3D" id="3.10.10.10">
    <property type="entry name" value="HIV Type 1 Reverse Transcriptase, subunit A, domain 1"/>
    <property type="match status" value="1"/>
</dbReference>
<evidence type="ECO:0000256" key="9">
    <source>
        <dbReference type="SAM" id="Coils"/>
    </source>
</evidence>
<dbReference type="InterPro" id="IPR043502">
    <property type="entry name" value="DNA/RNA_pol_sf"/>
</dbReference>
<keyword evidence="9" id="KW-0175">Coiled coil</keyword>
<evidence type="ECO:0000256" key="8">
    <source>
        <dbReference type="PROSITE-ProRule" id="PRU00047"/>
    </source>
</evidence>
<feature type="domain" description="Integrase catalytic" evidence="12">
    <location>
        <begin position="1254"/>
        <end position="1433"/>
    </location>
</feature>
<gene>
    <name evidence="13" type="ORF">ALEPTO_LOCUS9259</name>
</gene>
<dbReference type="Gene3D" id="2.40.70.10">
    <property type="entry name" value="Acid Proteases"/>
    <property type="match status" value="1"/>
</dbReference>
<feature type="compositionally biased region" description="Basic and acidic residues" evidence="10">
    <location>
        <begin position="139"/>
        <end position="151"/>
    </location>
</feature>
<dbReference type="CDD" id="cd00303">
    <property type="entry name" value="retropepsin_like"/>
    <property type="match status" value="1"/>
</dbReference>
<accession>A0A9N9DAD1</accession>
<evidence type="ECO:0000256" key="10">
    <source>
        <dbReference type="SAM" id="MobiDB-lite"/>
    </source>
</evidence>
<dbReference type="InterPro" id="IPR021109">
    <property type="entry name" value="Peptidase_aspartic_dom_sf"/>
</dbReference>
<dbReference type="PROSITE" id="PS50994">
    <property type="entry name" value="INTEGRASE"/>
    <property type="match status" value="1"/>
</dbReference>
<feature type="non-terminal residue" evidence="13">
    <location>
        <position position="1"/>
    </location>
</feature>
<protein>
    <recommendedName>
        <fullName evidence="1">RNA-directed DNA polymerase</fullName>
        <ecNumber evidence="1">2.7.7.49</ecNumber>
    </recommendedName>
</protein>
<dbReference type="GO" id="GO:0016787">
    <property type="term" value="F:hydrolase activity"/>
    <property type="evidence" value="ECO:0007669"/>
    <property type="project" value="UniProtKB-KW"/>
</dbReference>
<evidence type="ECO:0000259" key="12">
    <source>
        <dbReference type="PROSITE" id="PS50994"/>
    </source>
</evidence>
<dbReference type="EMBL" id="CAJVPS010006750">
    <property type="protein sequence ID" value="CAG8628461.1"/>
    <property type="molecule type" value="Genomic_DNA"/>
</dbReference>
<dbReference type="InterPro" id="IPR005162">
    <property type="entry name" value="Retrotrans_gag_dom"/>
</dbReference>
<sequence length="1582" mass="183347">MGSKDLTVPIYRGAEVDDIKNFLFDFEGYGKAKKDLIQSKKTWKDLKKEIVEKIKSDNETEVKINRLKRVKQDERESVREYTNRYEAYTQAVKSQLRNDEKRDWYIRGLRDPYRTKVENRCPKNYDKAKKKALEMEEYNRDRALSERKDSNIPDETPQPSKADVDLDSIVNGLAALSINRVEREEKLNRSDIENMIQSAVAKTVKDLNRKQSYQKPNKPRTCFQCGQEGHIVKNCPNRNKGETQTNQGITFNNADVRLVEFTEKRPTNGAEYLRVELLDKDECGDIRAFDSRSTNEKPSSRENVMYIPFAELSDELDLLKKLADMEVTLTLGQLFKWSPKARSEIMKALTRRKRDSAADQHVKIRIVSGVLQDDTPKPNEVVPVWTVKINGDLVKAPIDPGSRINLMLKKYAVKRGLEWNQARGKGRMADNRVSQFVGHIPNVEVEMEGVVVHQDFYVMETASFDVLLGMPWNARAQCTLGFKGTEYWCTISSPTRSASFVVSTVPRSWIGEIQADYEDDADSNDESDYEEDVDDIMAVRRMDMIEFEEMSDNNRVLSIMDNAKNKDNVVQRQVEPIDYESLNGLTFGGWVNYWNRDDERDDGSIEGKDALVVSRLTMENSALINLGPRVRNEPIRSIVIKRLMTKVGDVFAYELKDIGKTNLVEYEVRTGDAIVPSMRLRPIRINNPETRQIFENHLREMIECGLLEKGSGEYAYHCFPVQKKEGGTDKIRAVGNMKPLNKYIIKDSYSLPVIRDILEQAAGHDWYSSVDAFKGYWQIGIREKDRDKVAVTTSLGVLRYTVMCMGLKNASETFQRLMDRLLDKEKWKNVAAAYQDDVGVWTNGSMEEHLETFIELAEVFKNAGLTFAAKKCYILYNELEMYGYVVSKEGIKVNPKRIEKIHEWKVPCNVNEVRSFHGVMNYYRRFVENFSKIAKPLTDLTKKATKFQWGPKEDGAFELLKRKLSDEVVLKAPNWQAAKDGRRPYQMYTDACDHSVGVVLEQEDDEGRLRPISFDSRKLNEHELHYTVTEKECLAIVFGCHVNERYIGGTVFDVWVDHQALEWLFNKVELKGRLMRWILLLQSFEFRVRYKSGKKHCNADGMSRYPDPPFQEIPTDDDFVDGQLYRVGLESQKISDLVLVKHYLQQMSWEPHVKARDLPRLKRKLKRYCLIGDNLYLRSRKGAPPKRVILDDRDKYEIVKACHDGLANESGHRGINRTLTAVKMKYVWGSGNMYDDVKRIVSSCEQCQRCAPKLPPEPIHVTATSWIFEKVYIDCVGPLPRTVAKHEHVVLAIEDLTGYVEGRALVKKNAKNIAQFIWEDIILRHGCFTALVSDRGTEFKNTIMEKLSSRLNVDQRFVASYHPEANGRAERVVQKFTRIIRKLCAERQNRWHEYVRSAIWAVNTTVGDLGYSPFRLVYGRDAIMPIELVMESYHTYVMRSQWTTDELLEYRTLQIKGLASDLDKARTSRDELKWRWKEFHDRWAKEREPIDIGDLVLIYDSTLDTCSRKLDYRWVGPYRVTKIGTHGQFYVEEVDGSKLKDPFTRNRVKKLKLDDYEPDCEGGMVEDRMSQVHEEQLDDEEY</sequence>
<dbReference type="Pfam" id="PF17917">
    <property type="entry name" value="RT_RNaseH"/>
    <property type="match status" value="1"/>
</dbReference>
<dbReference type="CDD" id="cd09274">
    <property type="entry name" value="RNase_HI_RT_Ty3"/>
    <property type="match status" value="1"/>
</dbReference>
<dbReference type="PROSITE" id="PS50158">
    <property type="entry name" value="ZF_CCHC"/>
    <property type="match status" value="1"/>
</dbReference>
<dbReference type="SUPFAM" id="SSF50630">
    <property type="entry name" value="Acid proteases"/>
    <property type="match status" value="1"/>
</dbReference>
<dbReference type="InterPro" id="IPR000477">
    <property type="entry name" value="RT_dom"/>
</dbReference>
<feature type="region of interest" description="Disordered" evidence="10">
    <location>
        <begin position="139"/>
        <end position="163"/>
    </location>
</feature>
<evidence type="ECO:0000313" key="14">
    <source>
        <dbReference type="Proteomes" id="UP000789508"/>
    </source>
</evidence>
<dbReference type="Pfam" id="PF13650">
    <property type="entry name" value="Asp_protease_2"/>
    <property type="match status" value="1"/>
</dbReference>
<organism evidence="13 14">
    <name type="scientific">Ambispora leptoticha</name>
    <dbReference type="NCBI Taxonomy" id="144679"/>
    <lineage>
        <taxon>Eukaryota</taxon>
        <taxon>Fungi</taxon>
        <taxon>Fungi incertae sedis</taxon>
        <taxon>Mucoromycota</taxon>
        <taxon>Glomeromycotina</taxon>
        <taxon>Glomeromycetes</taxon>
        <taxon>Archaeosporales</taxon>
        <taxon>Ambisporaceae</taxon>
        <taxon>Ambispora</taxon>
    </lineage>
</organism>
<feature type="compositionally biased region" description="Basic and acidic residues" evidence="10">
    <location>
        <begin position="1565"/>
        <end position="1575"/>
    </location>
</feature>
<proteinExistence type="predicted"/>
<keyword evidence="2" id="KW-0808">Transferase</keyword>
<dbReference type="Pfam" id="PF00098">
    <property type="entry name" value="zf-CCHC"/>
    <property type="match status" value="1"/>
</dbReference>
<dbReference type="GO" id="GO:0015074">
    <property type="term" value="P:DNA integration"/>
    <property type="evidence" value="ECO:0007669"/>
    <property type="project" value="InterPro"/>
</dbReference>
<dbReference type="InterPro" id="IPR001878">
    <property type="entry name" value="Znf_CCHC"/>
</dbReference>
<dbReference type="InterPro" id="IPR041588">
    <property type="entry name" value="Integrase_H2C2"/>
</dbReference>
<dbReference type="SUPFAM" id="SSF56672">
    <property type="entry name" value="DNA/RNA polymerases"/>
    <property type="match status" value="1"/>
</dbReference>
<dbReference type="InterPro" id="IPR050951">
    <property type="entry name" value="Retrovirus_Pol_polyprotein"/>
</dbReference>
<evidence type="ECO:0000256" key="6">
    <source>
        <dbReference type="ARBA" id="ARBA00022801"/>
    </source>
</evidence>
<dbReference type="InterPro" id="IPR036875">
    <property type="entry name" value="Znf_CCHC_sf"/>
</dbReference>
<dbReference type="InterPro" id="IPR001584">
    <property type="entry name" value="Integrase_cat-core"/>
</dbReference>